<evidence type="ECO:0000313" key="2">
    <source>
        <dbReference type="EMBL" id="RPA89530.1"/>
    </source>
</evidence>
<dbReference type="STRING" id="1336337.A0A3N4IZ97"/>
<feature type="region of interest" description="Disordered" evidence="1">
    <location>
        <begin position="124"/>
        <end position="184"/>
    </location>
</feature>
<gene>
    <name evidence="2" type="ORF">L873DRAFT_1849255</name>
</gene>
<proteinExistence type="predicted"/>
<evidence type="ECO:0000256" key="1">
    <source>
        <dbReference type="SAM" id="MobiDB-lite"/>
    </source>
</evidence>
<protein>
    <submittedName>
        <fullName evidence="2">Uncharacterized protein</fullName>
    </submittedName>
</protein>
<dbReference type="Proteomes" id="UP000276215">
    <property type="component" value="Unassembled WGS sequence"/>
</dbReference>
<keyword evidence="3" id="KW-1185">Reference proteome</keyword>
<sequence length="279" mass="30711">MTSARSLVAAGITALHKATSSTRSLASEIEQMATSLDESIIIYDSMTALEAEAKGALSDAGSIKHVKKATMPPEKCPIRRSLFLVATAVQERPKLEARNLGRRLRKVETLMISLRRAVRTQDQDLYTGLDTEPDEVGPPPASALAPLPSVPEVSPPRPTRRPAAIPHSRPHIPHSPARNPLSPVRTEITVPLDSAPKAKPSRKLANVRLWTTGDLDTIPHMSEMEIDDDAGLTDMEKEIAVADWVKWNAAQREKLCHVMERLKEIFKREAGGVLRLLDR</sequence>
<reference evidence="2 3" key="1">
    <citation type="journal article" date="2018" name="Nat. Ecol. Evol.">
        <title>Pezizomycetes genomes reveal the molecular basis of ectomycorrhizal truffle lifestyle.</title>
        <authorList>
            <person name="Murat C."/>
            <person name="Payen T."/>
            <person name="Noel B."/>
            <person name="Kuo A."/>
            <person name="Morin E."/>
            <person name="Chen J."/>
            <person name="Kohler A."/>
            <person name="Krizsan K."/>
            <person name="Balestrini R."/>
            <person name="Da Silva C."/>
            <person name="Montanini B."/>
            <person name="Hainaut M."/>
            <person name="Levati E."/>
            <person name="Barry K.W."/>
            <person name="Belfiori B."/>
            <person name="Cichocki N."/>
            <person name="Clum A."/>
            <person name="Dockter R.B."/>
            <person name="Fauchery L."/>
            <person name="Guy J."/>
            <person name="Iotti M."/>
            <person name="Le Tacon F."/>
            <person name="Lindquist E.A."/>
            <person name="Lipzen A."/>
            <person name="Malagnac F."/>
            <person name="Mello A."/>
            <person name="Molinier V."/>
            <person name="Miyauchi S."/>
            <person name="Poulain J."/>
            <person name="Riccioni C."/>
            <person name="Rubini A."/>
            <person name="Sitrit Y."/>
            <person name="Splivallo R."/>
            <person name="Traeger S."/>
            <person name="Wang M."/>
            <person name="Zifcakova L."/>
            <person name="Wipf D."/>
            <person name="Zambonelli A."/>
            <person name="Paolocci F."/>
            <person name="Nowrousian M."/>
            <person name="Ottonello S."/>
            <person name="Baldrian P."/>
            <person name="Spatafora J.W."/>
            <person name="Henrissat B."/>
            <person name="Nagy L.G."/>
            <person name="Aury J.M."/>
            <person name="Wincker P."/>
            <person name="Grigoriev I.V."/>
            <person name="Bonfante P."/>
            <person name="Martin F.M."/>
        </authorList>
    </citation>
    <scope>NUCLEOTIDE SEQUENCE [LARGE SCALE GENOMIC DNA]</scope>
    <source>
        <strain evidence="2 3">120613-1</strain>
    </source>
</reference>
<dbReference type="EMBL" id="ML120570">
    <property type="protein sequence ID" value="RPA89530.1"/>
    <property type="molecule type" value="Genomic_DNA"/>
</dbReference>
<dbReference type="OrthoDB" id="2196114at2759"/>
<accession>A0A3N4IZ97</accession>
<dbReference type="AlphaFoldDB" id="A0A3N4IZ97"/>
<name>A0A3N4IZ97_9PEZI</name>
<evidence type="ECO:0000313" key="3">
    <source>
        <dbReference type="Proteomes" id="UP000276215"/>
    </source>
</evidence>
<organism evidence="2 3">
    <name type="scientific">Choiromyces venosus 120613-1</name>
    <dbReference type="NCBI Taxonomy" id="1336337"/>
    <lineage>
        <taxon>Eukaryota</taxon>
        <taxon>Fungi</taxon>
        <taxon>Dikarya</taxon>
        <taxon>Ascomycota</taxon>
        <taxon>Pezizomycotina</taxon>
        <taxon>Pezizomycetes</taxon>
        <taxon>Pezizales</taxon>
        <taxon>Tuberaceae</taxon>
        <taxon>Choiromyces</taxon>
    </lineage>
</organism>